<keyword evidence="9" id="KW-1185">Reference proteome</keyword>
<name>A0A4V3D6L5_9BURK</name>
<dbReference type="PIRSF" id="PIRSF019422">
    <property type="entry name" value="MltA"/>
    <property type="match status" value="1"/>
</dbReference>
<dbReference type="RefSeq" id="WP_133595947.1">
    <property type="nucleotide sequence ID" value="NZ_SNYL01000003.1"/>
</dbReference>
<dbReference type="GO" id="GO:0071555">
    <property type="term" value="P:cell wall organization"/>
    <property type="evidence" value="ECO:0007669"/>
    <property type="project" value="UniProtKB-KW"/>
</dbReference>
<dbReference type="InterPro" id="IPR010611">
    <property type="entry name" value="3D_dom"/>
</dbReference>
<evidence type="ECO:0000256" key="5">
    <source>
        <dbReference type="ARBA" id="ARBA00030918"/>
    </source>
</evidence>
<feature type="region of interest" description="Disordered" evidence="6">
    <location>
        <begin position="52"/>
        <end position="73"/>
    </location>
</feature>
<feature type="domain" description="Lytic transglycosylase MltA" evidence="7">
    <location>
        <begin position="202"/>
        <end position="341"/>
    </location>
</feature>
<proteinExistence type="predicted"/>
<dbReference type="GO" id="GO:0008933">
    <property type="term" value="F:peptidoglycan lytic transglycosylase activity"/>
    <property type="evidence" value="ECO:0007669"/>
    <property type="project" value="TreeGrafter"/>
</dbReference>
<dbReference type="SMART" id="SM00925">
    <property type="entry name" value="MltA"/>
    <property type="match status" value="1"/>
</dbReference>
<keyword evidence="3" id="KW-0456">Lyase</keyword>
<protein>
    <recommendedName>
        <fullName evidence="2">peptidoglycan lytic exotransglycosylase</fullName>
        <ecNumber evidence="2">4.2.2.n1</ecNumber>
    </recommendedName>
    <alternativeName>
        <fullName evidence="5">Murein hydrolase A</fullName>
    </alternativeName>
</protein>
<dbReference type="CDD" id="cd14668">
    <property type="entry name" value="mlta_B"/>
    <property type="match status" value="1"/>
</dbReference>
<dbReference type="AlphaFoldDB" id="A0A4V3D6L5"/>
<dbReference type="CDD" id="cd14485">
    <property type="entry name" value="mltA_like_LT_A"/>
    <property type="match status" value="1"/>
</dbReference>
<dbReference type="GO" id="GO:0009253">
    <property type="term" value="P:peptidoglycan catabolic process"/>
    <property type="evidence" value="ECO:0007669"/>
    <property type="project" value="TreeGrafter"/>
</dbReference>
<dbReference type="PANTHER" id="PTHR30124:SF0">
    <property type="entry name" value="MEMBRANE-BOUND LYTIC MUREIN TRANSGLYCOSYLASE A"/>
    <property type="match status" value="1"/>
</dbReference>
<evidence type="ECO:0000313" key="8">
    <source>
        <dbReference type="EMBL" id="TDQ44347.1"/>
    </source>
</evidence>
<dbReference type="EC" id="4.2.2.n1" evidence="2"/>
<reference evidence="8 9" key="1">
    <citation type="submission" date="2019-03" db="EMBL/GenBank/DDBJ databases">
        <title>Genomic Encyclopedia of Type Strains, Phase IV (KMG-IV): sequencing the most valuable type-strain genomes for metagenomic binning, comparative biology and taxonomic classification.</title>
        <authorList>
            <person name="Goeker M."/>
        </authorList>
    </citation>
    <scope>NUCLEOTIDE SEQUENCE [LARGE SCALE GENOMIC DNA]</scope>
    <source>
        <strain evidence="8 9">DSM 19605</strain>
    </source>
</reference>
<dbReference type="InterPro" id="IPR005300">
    <property type="entry name" value="MltA_B"/>
</dbReference>
<keyword evidence="4" id="KW-0961">Cell wall biogenesis/degradation</keyword>
<dbReference type="Pfam" id="PF06725">
    <property type="entry name" value="3D"/>
    <property type="match status" value="1"/>
</dbReference>
<evidence type="ECO:0000256" key="4">
    <source>
        <dbReference type="ARBA" id="ARBA00023316"/>
    </source>
</evidence>
<sequence length="441" mass="49314">MVHQMMNKKINSAPSASSNNRVMERVTVWLRLAGRRVAWPLIVGTLAACATPPRPETPPTVPVTPPAQPAPAPVPTPLPPTVSLDEHWPQPVVTPEHDEWRWADSQPLPPPLQRGKSVWQPVRWSELPGWGRDALHEVWNAWLRSCERPAPVLGALCAEVRQHSIASPQEQHAWVMRRWQPYRVQAPDGQAQGLLTGYYEPVLPARRQPDAVHQTPLYAAPPTLRAGQPWFTREQIATDPVAQAQLRGREIAWLADPLDALLLQIQGSGRLVITEPDGRQHTVRLAFAAHNGHPYRSVGRWLLDRGWIREGTWEAIRAWAAENPQRVDEMLWSNPRTVFFREEPLSELDAQFGPRGAQGVALTPGRSIAVDRDSIPYGTPVWIHSPGPFAHVRRLVMAQDTGGAIIGAVRADFFTGWGDEAYTLAAGIKQPLQMWALWPRP</sequence>
<dbReference type="InterPro" id="IPR036908">
    <property type="entry name" value="RlpA-like_sf"/>
</dbReference>
<dbReference type="Gene3D" id="2.40.40.10">
    <property type="entry name" value="RlpA-like domain"/>
    <property type="match status" value="1"/>
</dbReference>
<evidence type="ECO:0000259" key="7">
    <source>
        <dbReference type="SMART" id="SM00925"/>
    </source>
</evidence>
<dbReference type="Gene3D" id="2.40.240.50">
    <property type="entry name" value="Barwin-like endoglucanases"/>
    <property type="match status" value="1"/>
</dbReference>
<gene>
    <name evidence="8" type="ORF">DFR43_10391</name>
</gene>
<dbReference type="Pfam" id="PF03562">
    <property type="entry name" value="MltA"/>
    <property type="match status" value="1"/>
</dbReference>
<dbReference type="PANTHER" id="PTHR30124">
    <property type="entry name" value="MEMBRANE-BOUND LYTIC MUREIN TRANSGLYCOSYLASE A"/>
    <property type="match status" value="1"/>
</dbReference>
<organism evidence="8 9">
    <name type="scientific">Tepidicella xavieri</name>
    <dbReference type="NCBI Taxonomy" id="360241"/>
    <lineage>
        <taxon>Bacteria</taxon>
        <taxon>Pseudomonadati</taxon>
        <taxon>Pseudomonadota</taxon>
        <taxon>Betaproteobacteria</taxon>
        <taxon>Burkholderiales</taxon>
        <taxon>Tepidicella</taxon>
    </lineage>
</organism>
<dbReference type="GO" id="GO:0009254">
    <property type="term" value="P:peptidoglycan turnover"/>
    <property type="evidence" value="ECO:0007669"/>
    <property type="project" value="InterPro"/>
</dbReference>
<dbReference type="SUPFAM" id="SSF50685">
    <property type="entry name" value="Barwin-like endoglucanases"/>
    <property type="match status" value="1"/>
</dbReference>
<dbReference type="GO" id="GO:0019867">
    <property type="term" value="C:outer membrane"/>
    <property type="evidence" value="ECO:0007669"/>
    <property type="project" value="InterPro"/>
</dbReference>
<evidence type="ECO:0000313" key="9">
    <source>
        <dbReference type="Proteomes" id="UP000295510"/>
    </source>
</evidence>
<evidence type="ECO:0000256" key="6">
    <source>
        <dbReference type="SAM" id="MobiDB-lite"/>
    </source>
</evidence>
<evidence type="ECO:0000256" key="2">
    <source>
        <dbReference type="ARBA" id="ARBA00012587"/>
    </source>
</evidence>
<dbReference type="OrthoDB" id="9783686at2"/>
<dbReference type="InterPro" id="IPR026044">
    <property type="entry name" value="MltA"/>
</dbReference>
<dbReference type="GO" id="GO:0004553">
    <property type="term" value="F:hydrolase activity, hydrolyzing O-glycosyl compounds"/>
    <property type="evidence" value="ECO:0007669"/>
    <property type="project" value="InterPro"/>
</dbReference>
<evidence type="ECO:0000256" key="3">
    <source>
        <dbReference type="ARBA" id="ARBA00023239"/>
    </source>
</evidence>
<dbReference type="Proteomes" id="UP000295510">
    <property type="component" value="Unassembled WGS sequence"/>
</dbReference>
<accession>A0A4V3D6L5</accession>
<comment type="caution">
    <text evidence="8">The sequence shown here is derived from an EMBL/GenBank/DDBJ whole genome shotgun (WGS) entry which is preliminary data.</text>
</comment>
<evidence type="ECO:0000256" key="1">
    <source>
        <dbReference type="ARBA" id="ARBA00001420"/>
    </source>
</evidence>
<comment type="catalytic activity">
    <reaction evidence="1">
        <text>Exolytic cleavage of the (1-&gt;4)-beta-glycosidic linkage between N-acetylmuramic acid (MurNAc) and N-acetylglucosamine (GlcNAc) residues in peptidoglycan, from either the reducing or the non-reducing ends of the peptidoglycan chains, with concomitant formation of a 1,6-anhydrobond in the MurNAc residue.</text>
        <dbReference type="EC" id="4.2.2.n1"/>
    </reaction>
</comment>
<dbReference type="EMBL" id="SNYL01000003">
    <property type="protein sequence ID" value="TDQ44347.1"/>
    <property type="molecule type" value="Genomic_DNA"/>
</dbReference>